<name>A0A9P6F146_9FUNG</name>
<comment type="caution">
    <text evidence="2">The sequence shown here is derived from an EMBL/GenBank/DDBJ whole genome shotgun (WGS) entry which is preliminary data.</text>
</comment>
<dbReference type="Proteomes" id="UP000723463">
    <property type="component" value="Unassembled WGS sequence"/>
</dbReference>
<gene>
    <name evidence="2" type="ORF">EC957_003986</name>
</gene>
<evidence type="ECO:0000313" key="2">
    <source>
        <dbReference type="EMBL" id="KAF9540548.1"/>
    </source>
</evidence>
<feature type="region of interest" description="Disordered" evidence="1">
    <location>
        <begin position="36"/>
        <end position="77"/>
    </location>
</feature>
<dbReference type="AlphaFoldDB" id="A0A9P6F146"/>
<protein>
    <submittedName>
        <fullName evidence="2">Uncharacterized protein</fullName>
    </submittedName>
</protein>
<proteinExistence type="predicted"/>
<organism evidence="2 3">
    <name type="scientific">Mortierella hygrophila</name>
    <dbReference type="NCBI Taxonomy" id="979708"/>
    <lineage>
        <taxon>Eukaryota</taxon>
        <taxon>Fungi</taxon>
        <taxon>Fungi incertae sedis</taxon>
        <taxon>Mucoromycota</taxon>
        <taxon>Mortierellomycotina</taxon>
        <taxon>Mortierellomycetes</taxon>
        <taxon>Mortierellales</taxon>
        <taxon>Mortierellaceae</taxon>
        <taxon>Mortierella</taxon>
    </lineage>
</organism>
<reference evidence="2" key="1">
    <citation type="journal article" date="2020" name="Fungal Divers.">
        <title>Resolving the Mortierellaceae phylogeny through synthesis of multi-gene phylogenetics and phylogenomics.</title>
        <authorList>
            <person name="Vandepol N."/>
            <person name="Liber J."/>
            <person name="Desiro A."/>
            <person name="Na H."/>
            <person name="Kennedy M."/>
            <person name="Barry K."/>
            <person name="Grigoriev I.V."/>
            <person name="Miller A.N."/>
            <person name="O'Donnell K."/>
            <person name="Stajich J.E."/>
            <person name="Bonito G."/>
        </authorList>
    </citation>
    <scope>NUCLEOTIDE SEQUENCE</scope>
    <source>
        <strain evidence="2">NRRL 2591</strain>
    </source>
</reference>
<feature type="compositionally biased region" description="Acidic residues" evidence="1">
    <location>
        <begin position="45"/>
        <end position="67"/>
    </location>
</feature>
<evidence type="ECO:0000256" key="1">
    <source>
        <dbReference type="SAM" id="MobiDB-lite"/>
    </source>
</evidence>
<accession>A0A9P6F146</accession>
<sequence>MPKTLAETPAKNRELRIRIVLRLVAKSDMEMRVKIKRQRTILKEEGEEDGEDDDADAEDDANAEDDETKGLVGPFIAPSNNLCPARAQSLGNSGWIYELGKAQIFAN</sequence>
<dbReference type="EMBL" id="JAAAXW010000196">
    <property type="protein sequence ID" value="KAF9540548.1"/>
    <property type="molecule type" value="Genomic_DNA"/>
</dbReference>
<keyword evidence="3" id="KW-1185">Reference proteome</keyword>
<evidence type="ECO:0000313" key="3">
    <source>
        <dbReference type="Proteomes" id="UP000723463"/>
    </source>
</evidence>